<evidence type="ECO:0000313" key="6">
    <source>
        <dbReference type="Proteomes" id="UP001164459"/>
    </source>
</evidence>
<dbReference type="PROSITE" id="PS50889">
    <property type="entry name" value="S4"/>
    <property type="match status" value="1"/>
</dbReference>
<dbReference type="InterPro" id="IPR002877">
    <property type="entry name" value="RNA_MeTrfase_FtsJ_dom"/>
</dbReference>
<feature type="domain" description="RNA-binding S4" evidence="4">
    <location>
        <begin position="7"/>
        <end position="72"/>
    </location>
</feature>
<dbReference type="GO" id="GO:0008168">
    <property type="term" value="F:methyltransferase activity"/>
    <property type="evidence" value="ECO:0007669"/>
    <property type="project" value="UniProtKB-KW"/>
</dbReference>
<accession>A0ABY7H4Z3</accession>
<evidence type="ECO:0000256" key="2">
    <source>
        <dbReference type="ARBA" id="ARBA00029460"/>
    </source>
</evidence>
<dbReference type="Gene3D" id="3.40.50.150">
    <property type="entry name" value="Vaccinia Virus protein VP39"/>
    <property type="match status" value="1"/>
</dbReference>
<protein>
    <submittedName>
        <fullName evidence="5">TlyA family RNA methyltransferase</fullName>
    </submittedName>
</protein>
<sequence length="251" mass="26441">MPQPPRVRLDKLVVDRGLCDSRSRAQALIIAGKVVVGDHTESKPGALVPADAAVRLRVADHPYVSRGGLKLRGALDRFAELDVGGRVALDVGASTGGFTDCLLQAGASRVYAIDVGYGQLAWKLASDPRVVVLDRSNIRTLAREAIPEAADLAVADCSFISLAKVLPSVLPFLASAARADIVALIKPQFELGPGRVGKGGIVRDAEDHAEACRAVVAAAEALGLRQMGLCDSPIEGQDGNREFLVWLRHGA</sequence>
<evidence type="ECO:0000256" key="3">
    <source>
        <dbReference type="PROSITE-ProRule" id="PRU00182"/>
    </source>
</evidence>
<gene>
    <name evidence="5" type="ORF">O0S08_50075</name>
</gene>
<dbReference type="PIRSF" id="PIRSF005578">
    <property type="entry name" value="TlyA"/>
    <property type="match status" value="1"/>
</dbReference>
<dbReference type="Pfam" id="PF01479">
    <property type="entry name" value="S4"/>
    <property type="match status" value="1"/>
</dbReference>
<organism evidence="5 6">
    <name type="scientific">Nannocystis punicea</name>
    <dbReference type="NCBI Taxonomy" id="2995304"/>
    <lineage>
        <taxon>Bacteria</taxon>
        <taxon>Pseudomonadati</taxon>
        <taxon>Myxococcota</taxon>
        <taxon>Polyangia</taxon>
        <taxon>Nannocystales</taxon>
        <taxon>Nannocystaceae</taxon>
        <taxon>Nannocystis</taxon>
    </lineage>
</organism>
<keyword evidence="5" id="KW-0489">Methyltransferase</keyword>
<keyword evidence="6" id="KW-1185">Reference proteome</keyword>
<comment type="similarity">
    <text evidence="2">Belongs to the TlyA family.</text>
</comment>
<name>A0ABY7H4Z3_9BACT</name>
<evidence type="ECO:0000259" key="4">
    <source>
        <dbReference type="SMART" id="SM00363"/>
    </source>
</evidence>
<proteinExistence type="inferred from homology"/>
<dbReference type="PANTHER" id="PTHR32319:SF0">
    <property type="entry name" value="BACTERIAL HEMOLYSIN-LIKE PROTEIN"/>
    <property type="match status" value="1"/>
</dbReference>
<dbReference type="InterPro" id="IPR004538">
    <property type="entry name" value="Hemolysin_A/TlyA"/>
</dbReference>
<dbReference type="Gene3D" id="3.10.290.10">
    <property type="entry name" value="RNA-binding S4 domain"/>
    <property type="match status" value="1"/>
</dbReference>
<dbReference type="InterPro" id="IPR047048">
    <property type="entry name" value="TlyA"/>
</dbReference>
<dbReference type="PANTHER" id="PTHR32319">
    <property type="entry name" value="BACTERIAL HEMOLYSIN-LIKE PROTEIN"/>
    <property type="match status" value="1"/>
</dbReference>
<dbReference type="Proteomes" id="UP001164459">
    <property type="component" value="Chromosome"/>
</dbReference>
<keyword evidence="1 3" id="KW-0694">RNA-binding</keyword>
<dbReference type="CDD" id="cd00165">
    <property type="entry name" value="S4"/>
    <property type="match status" value="1"/>
</dbReference>
<dbReference type="SMART" id="SM00363">
    <property type="entry name" value="S4"/>
    <property type="match status" value="1"/>
</dbReference>
<dbReference type="SUPFAM" id="SSF55174">
    <property type="entry name" value="Alpha-L RNA-binding motif"/>
    <property type="match status" value="1"/>
</dbReference>
<reference evidence="5" key="1">
    <citation type="submission" date="2022-11" db="EMBL/GenBank/DDBJ databases">
        <title>Minimal conservation of predation-associated metabolite biosynthetic gene clusters underscores biosynthetic potential of Myxococcota including descriptions for ten novel species: Archangium lansinium sp. nov., Myxococcus landrumus sp. nov., Nannocystis bai.</title>
        <authorList>
            <person name="Ahearne A."/>
            <person name="Stevens C."/>
            <person name="Dowd S."/>
        </authorList>
    </citation>
    <scope>NUCLEOTIDE SEQUENCE</scope>
    <source>
        <strain evidence="5">Fl3</strain>
    </source>
</reference>
<dbReference type="SUPFAM" id="SSF53335">
    <property type="entry name" value="S-adenosyl-L-methionine-dependent methyltransferases"/>
    <property type="match status" value="1"/>
</dbReference>
<evidence type="ECO:0000313" key="5">
    <source>
        <dbReference type="EMBL" id="WAS94334.1"/>
    </source>
</evidence>
<dbReference type="InterPro" id="IPR002942">
    <property type="entry name" value="S4_RNA-bd"/>
</dbReference>
<dbReference type="EMBL" id="CP114040">
    <property type="protein sequence ID" value="WAS94334.1"/>
    <property type="molecule type" value="Genomic_DNA"/>
</dbReference>
<dbReference type="Pfam" id="PF01728">
    <property type="entry name" value="FtsJ"/>
    <property type="match status" value="1"/>
</dbReference>
<dbReference type="InterPro" id="IPR029063">
    <property type="entry name" value="SAM-dependent_MTases_sf"/>
</dbReference>
<dbReference type="RefSeq" id="WP_269036671.1">
    <property type="nucleotide sequence ID" value="NZ_CP114040.1"/>
</dbReference>
<dbReference type="GO" id="GO:0032259">
    <property type="term" value="P:methylation"/>
    <property type="evidence" value="ECO:0007669"/>
    <property type="project" value="UniProtKB-KW"/>
</dbReference>
<dbReference type="InterPro" id="IPR036986">
    <property type="entry name" value="S4_RNA-bd_sf"/>
</dbReference>
<dbReference type="NCBIfam" id="TIGR00478">
    <property type="entry name" value="tly"/>
    <property type="match status" value="1"/>
</dbReference>
<keyword evidence="5" id="KW-0808">Transferase</keyword>
<evidence type="ECO:0000256" key="1">
    <source>
        <dbReference type="ARBA" id="ARBA00022884"/>
    </source>
</evidence>